<dbReference type="Pfam" id="PF01261">
    <property type="entry name" value="AP_endonuc_2"/>
    <property type="match status" value="1"/>
</dbReference>
<proteinExistence type="predicted"/>
<dbReference type="InterPro" id="IPR013022">
    <property type="entry name" value="Xyl_isomerase-like_TIM-brl"/>
</dbReference>
<keyword evidence="4" id="KW-1185">Reference proteome</keyword>
<gene>
    <name evidence="3" type="ORF">GCM10007964_53730</name>
</gene>
<organism evidence="3 4">
    <name type="scientific">Sphaerisporangium melleum</name>
    <dbReference type="NCBI Taxonomy" id="321316"/>
    <lineage>
        <taxon>Bacteria</taxon>
        <taxon>Bacillati</taxon>
        <taxon>Actinomycetota</taxon>
        <taxon>Actinomycetes</taxon>
        <taxon>Streptosporangiales</taxon>
        <taxon>Streptosporangiaceae</taxon>
        <taxon>Sphaerisporangium</taxon>
    </lineage>
</organism>
<feature type="domain" description="Xylose isomerase-like TIM barrel" evidence="2">
    <location>
        <begin position="42"/>
        <end position="290"/>
    </location>
</feature>
<sequence>MRLRGPARLPGEVGGQALIGVNTWVWVSPLTDESLAALAPRIAGWGFDVVELPVERPGEWDPARAAELLAGLGLGASVVLTMPPGRELVAASPQVVRETQDYLRHCVDVAVAVGAPAVSGPAYASVGRTWQMSPDERRAVYAELGENLKPVLAHAGEHGVRIGVEPLNRYETSLLNTVEQALEALPADCGLALDTYHLNIEEKDPLRAVRLAGDRIAHIQVCGTDRGAPGADHFDWPGFAAAVRDTAYTGPLVIESFTSDNTTIATAASIWRPLAPSQDELATDGLAFLRTLWSRPDGPAGQNAQPSMSPLPNPQHRTGTGAPSGDHSCEDHACSTS</sequence>
<name>A0A917VQM1_9ACTN</name>
<feature type="compositionally biased region" description="Polar residues" evidence="1">
    <location>
        <begin position="302"/>
        <end position="318"/>
    </location>
</feature>
<dbReference type="SUPFAM" id="SSF51658">
    <property type="entry name" value="Xylose isomerase-like"/>
    <property type="match status" value="1"/>
</dbReference>
<dbReference type="InterPro" id="IPR036237">
    <property type="entry name" value="Xyl_isomerase-like_sf"/>
</dbReference>
<evidence type="ECO:0000259" key="2">
    <source>
        <dbReference type="Pfam" id="PF01261"/>
    </source>
</evidence>
<dbReference type="EMBL" id="BMNT01000032">
    <property type="protein sequence ID" value="GGL04787.1"/>
    <property type="molecule type" value="Genomic_DNA"/>
</dbReference>
<reference evidence="3" key="2">
    <citation type="submission" date="2020-09" db="EMBL/GenBank/DDBJ databases">
        <authorList>
            <person name="Sun Q."/>
            <person name="Ohkuma M."/>
        </authorList>
    </citation>
    <scope>NUCLEOTIDE SEQUENCE</scope>
    <source>
        <strain evidence="3">JCM 13064</strain>
    </source>
</reference>
<dbReference type="Gene3D" id="3.20.20.150">
    <property type="entry name" value="Divalent-metal-dependent TIM barrel enzymes"/>
    <property type="match status" value="1"/>
</dbReference>
<dbReference type="PANTHER" id="PTHR12110">
    <property type="entry name" value="HYDROXYPYRUVATE ISOMERASE"/>
    <property type="match status" value="1"/>
</dbReference>
<dbReference type="AlphaFoldDB" id="A0A917VQM1"/>
<evidence type="ECO:0000256" key="1">
    <source>
        <dbReference type="SAM" id="MobiDB-lite"/>
    </source>
</evidence>
<evidence type="ECO:0000313" key="3">
    <source>
        <dbReference type="EMBL" id="GGL04787.1"/>
    </source>
</evidence>
<feature type="region of interest" description="Disordered" evidence="1">
    <location>
        <begin position="293"/>
        <end position="337"/>
    </location>
</feature>
<feature type="compositionally biased region" description="Basic and acidic residues" evidence="1">
    <location>
        <begin position="327"/>
        <end position="337"/>
    </location>
</feature>
<dbReference type="InterPro" id="IPR050312">
    <property type="entry name" value="IolE/XylAMocC-like"/>
</dbReference>
<accession>A0A917VQM1</accession>
<protein>
    <submittedName>
        <fullName evidence="3">Tagatose 3-epimerase</fullName>
    </submittedName>
</protein>
<comment type="caution">
    <text evidence="3">The sequence shown here is derived from an EMBL/GenBank/DDBJ whole genome shotgun (WGS) entry which is preliminary data.</text>
</comment>
<reference evidence="3" key="1">
    <citation type="journal article" date="2014" name="Int. J. Syst. Evol. Microbiol.">
        <title>Complete genome sequence of Corynebacterium casei LMG S-19264T (=DSM 44701T), isolated from a smear-ripened cheese.</title>
        <authorList>
            <consortium name="US DOE Joint Genome Institute (JGI-PGF)"/>
            <person name="Walter F."/>
            <person name="Albersmeier A."/>
            <person name="Kalinowski J."/>
            <person name="Ruckert C."/>
        </authorList>
    </citation>
    <scope>NUCLEOTIDE SEQUENCE</scope>
    <source>
        <strain evidence="3">JCM 13064</strain>
    </source>
</reference>
<evidence type="ECO:0000313" key="4">
    <source>
        <dbReference type="Proteomes" id="UP000645217"/>
    </source>
</evidence>
<dbReference type="Proteomes" id="UP000645217">
    <property type="component" value="Unassembled WGS sequence"/>
</dbReference>